<dbReference type="RefSeq" id="WP_261517205.1">
    <property type="nucleotide sequence ID" value="NZ_JAODNV010000034.1"/>
</dbReference>
<dbReference type="NCBIfam" id="TIGR00724">
    <property type="entry name" value="urea_amlyse_rel"/>
    <property type="match status" value="1"/>
</dbReference>
<dbReference type="SMART" id="SM00797">
    <property type="entry name" value="AHS2"/>
    <property type="match status" value="1"/>
</dbReference>
<dbReference type="Proteomes" id="UP001149009">
    <property type="component" value="Unassembled WGS sequence"/>
</dbReference>
<keyword evidence="3" id="KW-0067">ATP-binding</keyword>
<keyword evidence="6" id="KW-1185">Reference proteome</keyword>
<dbReference type="SUPFAM" id="SSF50891">
    <property type="entry name" value="Cyclophilin-like"/>
    <property type="match status" value="1"/>
</dbReference>
<keyword evidence="1" id="KW-0547">Nucleotide-binding</keyword>
<gene>
    <name evidence="5" type="ORF">NYR54_18585</name>
</gene>
<dbReference type="InterPro" id="IPR052708">
    <property type="entry name" value="PxpC"/>
</dbReference>
<dbReference type="EMBL" id="JAODNV010000034">
    <property type="protein sequence ID" value="MCT8992259.1"/>
    <property type="molecule type" value="Genomic_DNA"/>
</dbReference>
<accession>A0A9X2XBM8</accession>
<dbReference type="PANTHER" id="PTHR43309:SF3">
    <property type="entry name" value="5-OXOPROLINASE SUBUNIT C"/>
    <property type="match status" value="1"/>
</dbReference>
<evidence type="ECO:0000256" key="1">
    <source>
        <dbReference type="ARBA" id="ARBA00022741"/>
    </source>
</evidence>
<dbReference type="GO" id="GO:0016787">
    <property type="term" value="F:hydrolase activity"/>
    <property type="evidence" value="ECO:0007669"/>
    <property type="project" value="UniProtKB-KW"/>
</dbReference>
<dbReference type="Gene3D" id="2.40.100.10">
    <property type="entry name" value="Cyclophilin-like"/>
    <property type="match status" value="1"/>
</dbReference>
<comment type="caution">
    <text evidence="5">The sequence shown here is derived from an EMBL/GenBank/DDBJ whole genome shotgun (WGS) entry which is preliminary data.</text>
</comment>
<proteinExistence type="predicted"/>
<evidence type="ECO:0000256" key="3">
    <source>
        <dbReference type="ARBA" id="ARBA00022840"/>
    </source>
</evidence>
<dbReference type="PANTHER" id="PTHR43309">
    <property type="entry name" value="5-OXOPROLINASE SUBUNIT C"/>
    <property type="match status" value="1"/>
</dbReference>
<dbReference type="Pfam" id="PF02626">
    <property type="entry name" value="CT_A_B"/>
    <property type="match status" value="1"/>
</dbReference>
<protein>
    <submittedName>
        <fullName evidence="5">Biotin-dependent carboxyltransferase family protein</fullName>
    </submittedName>
</protein>
<evidence type="ECO:0000313" key="5">
    <source>
        <dbReference type="EMBL" id="MCT8992259.1"/>
    </source>
</evidence>
<evidence type="ECO:0000256" key="2">
    <source>
        <dbReference type="ARBA" id="ARBA00022801"/>
    </source>
</evidence>
<dbReference type="AlphaFoldDB" id="A0A9X2XBM8"/>
<feature type="domain" description="Carboxyltransferase" evidence="4">
    <location>
        <begin position="23"/>
        <end position="307"/>
    </location>
</feature>
<keyword evidence="2" id="KW-0378">Hydrolase</keyword>
<dbReference type="GO" id="GO:0005524">
    <property type="term" value="F:ATP binding"/>
    <property type="evidence" value="ECO:0007669"/>
    <property type="project" value="UniProtKB-KW"/>
</dbReference>
<evidence type="ECO:0000259" key="4">
    <source>
        <dbReference type="SMART" id="SM00797"/>
    </source>
</evidence>
<name>A0A9X2XBM8_9HYPH</name>
<sequence>MIEILSAAPLMTVQDMGRSGNYRYGVCRSGAMDRVALAIGNALLGNDENAAALEIPMPPVRIFFRSEINFALTGADCVATLDGSPIPPWWAMRARAGQVLSLAPPQTGSCAYLCLEGGINVPEVLGSRSTQLREGFGGLNGKPVSPGDRLDAVGNDVILPPGGLGAVPPRNALALSDWPGITLRVIPAAEYDNYTAASRDAFWSADWLITPQSNRAGYRLSGPDLTLTHPLELRSHGIVPGVIQVPPGGQPIIQLADAGTMGGYPKIGTVIEADLWRIGQARAGDRLRFIETDYGTAIDALEAVKQYLYDMRRQTALLRKAARRWEQV</sequence>
<organism evidence="5 6">
    <name type="scientific">Chelativorans petroleitrophicus</name>
    <dbReference type="NCBI Taxonomy" id="2975484"/>
    <lineage>
        <taxon>Bacteria</taxon>
        <taxon>Pseudomonadati</taxon>
        <taxon>Pseudomonadota</taxon>
        <taxon>Alphaproteobacteria</taxon>
        <taxon>Hyphomicrobiales</taxon>
        <taxon>Phyllobacteriaceae</taxon>
        <taxon>Chelativorans</taxon>
    </lineage>
</organism>
<dbReference type="InterPro" id="IPR029000">
    <property type="entry name" value="Cyclophilin-like_dom_sf"/>
</dbReference>
<reference evidence="5" key="1">
    <citation type="submission" date="2022-08" db="EMBL/GenBank/DDBJ databases">
        <title>Chelativorans sichuanense sp. nov., a paraffin oil-degrading bacterium isolated from a mixture of oil-based drill cuttings and paddy soil.</title>
        <authorList>
            <person name="Yu J."/>
            <person name="Liu H."/>
            <person name="Chen Q."/>
        </authorList>
    </citation>
    <scope>NUCLEOTIDE SEQUENCE</scope>
    <source>
        <strain evidence="5">SCAU 2101</strain>
    </source>
</reference>
<dbReference type="InterPro" id="IPR003778">
    <property type="entry name" value="CT_A_B"/>
</dbReference>
<evidence type="ECO:0000313" key="6">
    <source>
        <dbReference type="Proteomes" id="UP001149009"/>
    </source>
</evidence>